<evidence type="ECO:0000256" key="4">
    <source>
        <dbReference type="ARBA" id="ARBA00022801"/>
    </source>
</evidence>
<evidence type="ECO:0000256" key="6">
    <source>
        <dbReference type="SAM" id="SignalP"/>
    </source>
</evidence>
<dbReference type="PROSITE" id="PS51935">
    <property type="entry name" value="NLPC_P60"/>
    <property type="match status" value="1"/>
</dbReference>
<dbReference type="SUPFAM" id="SSF54001">
    <property type="entry name" value="Cysteine proteinases"/>
    <property type="match status" value="1"/>
</dbReference>
<gene>
    <name evidence="8" type="ORF">ACFFVF_03810</name>
</gene>
<keyword evidence="9" id="KW-1185">Reference proteome</keyword>
<evidence type="ECO:0000259" key="7">
    <source>
        <dbReference type="PROSITE" id="PS51935"/>
    </source>
</evidence>
<organism evidence="8 9">
    <name type="scientific">Flavobacterium jumunjinense</name>
    <dbReference type="NCBI Taxonomy" id="998845"/>
    <lineage>
        <taxon>Bacteria</taxon>
        <taxon>Pseudomonadati</taxon>
        <taxon>Bacteroidota</taxon>
        <taxon>Flavobacteriia</taxon>
        <taxon>Flavobacteriales</taxon>
        <taxon>Flavobacteriaceae</taxon>
        <taxon>Flavobacterium</taxon>
    </lineage>
</organism>
<protein>
    <submittedName>
        <fullName evidence="8">C40 family peptidase</fullName>
    </submittedName>
</protein>
<keyword evidence="3 6" id="KW-0732">Signal</keyword>
<dbReference type="Pfam" id="PF00877">
    <property type="entry name" value="NLPC_P60"/>
    <property type="match status" value="1"/>
</dbReference>
<dbReference type="InterPro" id="IPR038765">
    <property type="entry name" value="Papain-like_cys_pep_sf"/>
</dbReference>
<evidence type="ECO:0000313" key="9">
    <source>
        <dbReference type="Proteomes" id="UP001589607"/>
    </source>
</evidence>
<feature type="signal peptide" evidence="6">
    <location>
        <begin position="1"/>
        <end position="21"/>
    </location>
</feature>
<keyword evidence="4" id="KW-0378">Hydrolase</keyword>
<evidence type="ECO:0000256" key="2">
    <source>
        <dbReference type="ARBA" id="ARBA00022670"/>
    </source>
</evidence>
<evidence type="ECO:0000256" key="3">
    <source>
        <dbReference type="ARBA" id="ARBA00022729"/>
    </source>
</evidence>
<dbReference type="InterPro" id="IPR000064">
    <property type="entry name" value="NLP_P60_dom"/>
</dbReference>
<proteinExistence type="inferred from homology"/>
<dbReference type="PANTHER" id="PTHR47360">
    <property type="entry name" value="MUREIN DD-ENDOPEPTIDASE MEPS/MUREIN LD-CARBOXYPEPTIDASE"/>
    <property type="match status" value="1"/>
</dbReference>
<comment type="caution">
    <text evidence="8">The sequence shown here is derived from an EMBL/GenBank/DDBJ whole genome shotgun (WGS) entry which is preliminary data.</text>
</comment>
<dbReference type="Gene3D" id="3.90.1720.10">
    <property type="entry name" value="endopeptidase domain like (from Nostoc punctiforme)"/>
    <property type="match status" value="1"/>
</dbReference>
<dbReference type="Proteomes" id="UP001589607">
    <property type="component" value="Unassembled WGS sequence"/>
</dbReference>
<evidence type="ECO:0000256" key="5">
    <source>
        <dbReference type="ARBA" id="ARBA00022807"/>
    </source>
</evidence>
<dbReference type="EMBL" id="JBHMEY010000008">
    <property type="protein sequence ID" value="MFB9095627.1"/>
    <property type="molecule type" value="Genomic_DNA"/>
</dbReference>
<keyword evidence="5" id="KW-0788">Thiol protease</keyword>
<evidence type="ECO:0000256" key="1">
    <source>
        <dbReference type="ARBA" id="ARBA00007074"/>
    </source>
</evidence>
<comment type="similarity">
    <text evidence="1">Belongs to the peptidase C40 family.</text>
</comment>
<evidence type="ECO:0000313" key="8">
    <source>
        <dbReference type="EMBL" id="MFB9095627.1"/>
    </source>
</evidence>
<dbReference type="InterPro" id="IPR052062">
    <property type="entry name" value="Murein_DD/LD_carboxypeptidase"/>
</dbReference>
<reference evidence="8 9" key="1">
    <citation type="submission" date="2024-09" db="EMBL/GenBank/DDBJ databases">
        <authorList>
            <person name="Sun Q."/>
            <person name="Mori K."/>
        </authorList>
    </citation>
    <scope>NUCLEOTIDE SEQUENCE [LARGE SCALE GENOMIC DNA]</scope>
    <source>
        <strain evidence="8 9">CECT 7955</strain>
    </source>
</reference>
<sequence length="215" mass="24646">MRKIIFIVLVAFSFASCKTNAIMIQNNEEIQDEAAGNYEISLDVTYKDSLVKIKKTLPKPEKTVFLKKRLKEKEKARFNDIVEDIDDFLIRAKIIDSAKVYVGTPYHYGGMSEKGIDCSALIYRAYQKNDFSVPRTSIAQSELGEKVKPKKADIGDLIFFRTTRRKRISHVGMVVENYNGDIKFIHASSSKGVMISSLEEAYFKKRFVKIKRLIL</sequence>
<name>A0ABV5GK02_9FLAO</name>
<feature type="chain" id="PRO_5047144640" evidence="6">
    <location>
        <begin position="22"/>
        <end position="215"/>
    </location>
</feature>
<dbReference type="PROSITE" id="PS51257">
    <property type="entry name" value="PROKAR_LIPOPROTEIN"/>
    <property type="match status" value="1"/>
</dbReference>
<dbReference type="RefSeq" id="WP_236458371.1">
    <property type="nucleotide sequence ID" value="NZ_CBCSGE010000016.1"/>
</dbReference>
<feature type="domain" description="NlpC/P60" evidence="7">
    <location>
        <begin position="88"/>
        <end position="214"/>
    </location>
</feature>
<accession>A0ABV5GK02</accession>
<dbReference type="PANTHER" id="PTHR47360:SF1">
    <property type="entry name" value="ENDOPEPTIDASE NLPC-RELATED"/>
    <property type="match status" value="1"/>
</dbReference>
<keyword evidence="2" id="KW-0645">Protease</keyword>